<proteinExistence type="predicted"/>
<feature type="signal peptide" evidence="2">
    <location>
        <begin position="1"/>
        <end position="28"/>
    </location>
</feature>
<keyword evidence="2" id="KW-0732">Signal</keyword>
<keyword evidence="4" id="KW-1185">Reference proteome</keyword>
<reference evidence="3 4" key="1">
    <citation type="submission" date="2021-10" db="EMBL/GenBank/DDBJ databases">
        <title>The diversity and Nitrogen Metabolism of Culturable Nitrate-Utilizing Bacteria Within the Oxygen Minimum Zone of the Changjiang (Yangtze River)Estuary.</title>
        <authorList>
            <person name="Zhang D."/>
            <person name="Zheng J."/>
            <person name="Liu S."/>
            <person name="He W."/>
        </authorList>
    </citation>
    <scope>NUCLEOTIDE SEQUENCE [LARGE SCALE GENOMIC DNA]</scope>
    <source>
        <strain evidence="3 4">FXH275-2</strain>
    </source>
</reference>
<feature type="chain" id="PRO_5045286228" evidence="2">
    <location>
        <begin position="29"/>
        <end position="104"/>
    </location>
</feature>
<sequence length="104" mass="10910">MLHGTSRTAKIAGMAALAGLMMTVAIVAAVQPDEPAPTPPLVLPADEGQARLARELDRCASLTMPDSGCEAAWAANRRRFFRQDEPAPATERGGDTAPDEGARP</sequence>
<dbReference type="InterPro" id="IPR027587">
    <property type="entry name" value="TrbK"/>
</dbReference>
<name>A0ABS8H599_9SPHN</name>
<protein>
    <submittedName>
        <fullName evidence="3">Entry exclusion protein TrbK-alt</fullName>
    </submittedName>
</protein>
<feature type="region of interest" description="Disordered" evidence="1">
    <location>
        <begin position="80"/>
        <end position="104"/>
    </location>
</feature>
<evidence type="ECO:0000256" key="2">
    <source>
        <dbReference type="SAM" id="SignalP"/>
    </source>
</evidence>
<evidence type="ECO:0000256" key="1">
    <source>
        <dbReference type="SAM" id="MobiDB-lite"/>
    </source>
</evidence>
<dbReference type="RefSeq" id="WP_228226578.1">
    <property type="nucleotide sequence ID" value="NZ_JAJGNP010000003.1"/>
</dbReference>
<evidence type="ECO:0000313" key="3">
    <source>
        <dbReference type="EMBL" id="MCC4232293.1"/>
    </source>
</evidence>
<comment type="caution">
    <text evidence="3">The sequence shown here is derived from an EMBL/GenBank/DDBJ whole genome shotgun (WGS) entry which is preliminary data.</text>
</comment>
<accession>A0ABS8H599</accession>
<organism evidence="3 4">
    <name type="scientific">Sphingobium soli</name>
    <dbReference type="NCBI Taxonomy" id="1591116"/>
    <lineage>
        <taxon>Bacteria</taxon>
        <taxon>Pseudomonadati</taxon>
        <taxon>Pseudomonadota</taxon>
        <taxon>Alphaproteobacteria</taxon>
        <taxon>Sphingomonadales</taxon>
        <taxon>Sphingomonadaceae</taxon>
        <taxon>Sphingobium</taxon>
    </lineage>
</organism>
<evidence type="ECO:0000313" key="4">
    <source>
        <dbReference type="Proteomes" id="UP001198830"/>
    </source>
</evidence>
<dbReference type="NCBIfam" id="TIGR04360">
    <property type="entry name" value="other_trbK"/>
    <property type="match status" value="1"/>
</dbReference>
<gene>
    <name evidence="3" type="primary">trbK-alt</name>
    <name evidence="3" type="ORF">LL253_06240</name>
</gene>
<dbReference type="EMBL" id="JAJGNP010000003">
    <property type="protein sequence ID" value="MCC4232293.1"/>
    <property type="molecule type" value="Genomic_DNA"/>
</dbReference>
<dbReference type="Pfam" id="PF20084">
    <property type="entry name" value="TrbK"/>
    <property type="match status" value="1"/>
</dbReference>
<dbReference type="Proteomes" id="UP001198830">
    <property type="component" value="Unassembled WGS sequence"/>
</dbReference>